<name>A0A7W9SPB6_ARMRO</name>
<evidence type="ECO:0000256" key="1">
    <source>
        <dbReference type="ARBA" id="ARBA00000677"/>
    </source>
</evidence>
<protein>
    <recommendedName>
        <fullName evidence="4 8">Signal peptidase I</fullName>
        <ecNumber evidence="4 8">3.4.21.89</ecNumber>
    </recommendedName>
</protein>
<dbReference type="PROSITE" id="PS00501">
    <property type="entry name" value="SPASE_I_1"/>
    <property type="match status" value="1"/>
</dbReference>
<sequence>MNEQPVPLTDQLANISPTIVVAVIAGFTILRLMLVKLLREGWARTISETCDTVTFVLALAFLLIRPFVAQAFYIPSESMVPTLEIGDRLIVDKVSFRLHNPNRGDVLVFAAPPEATGSATLEQDYIKRCIGLPGERVEVHGAKLKIGDEVYESPGDDPNGRTAQQTLRDKLGIDEKKSVRFYKDYVLVDKKEKILPADIARQFGQPGAKVELTPGEVLINGKPLDEPYINEDPGYNMTTIPNQEDNVIPPGHYFMMGDNRNHSADSHVWGKLAQWRIVGRGIVTFWPITRIGKL</sequence>
<evidence type="ECO:0000313" key="10">
    <source>
        <dbReference type="EMBL" id="MBB6049544.1"/>
    </source>
</evidence>
<dbReference type="Gene3D" id="2.10.109.10">
    <property type="entry name" value="Umud Fragment, subunit A"/>
    <property type="match status" value="1"/>
</dbReference>
<dbReference type="Pfam" id="PF10502">
    <property type="entry name" value="Peptidase_S26"/>
    <property type="match status" value="2"/>
</dbReference>
<dbReference type="PANTHER" id="PTHR43390:SF1">
    <property type="entry name" value="CHLOROPLAST PROCESSING PEPTIDASE"/>
    <property type="match status" value="1"/>
</dbReference>
<keyword evidence="8" id="KW-1133">Transmembrane helix</keyword>
<evidence type="ECO:0000256" key="8">
    <source>
        <dbReference type="RuleBase" id="RU362042"/>
    </source>
</evidence>
<evidence type="ECO:0000313" key="11">
    <source>
        <dbReference type="Proteomes" id="UP000520814"/>
    </source>
</evidence>
<dbReference type="AlphaFoldDB" id="A0A7W9SPB6"/>
<dbReference type="RefSeq" id="WP_221289833.1">
    <property type="nucleotide sequence ID" value="NZ_JACHGW010000001.1"/>
</dbReference>
<dbReference type="EMBL" id="JACHGW010000001">
    <property type="protein sequence ID" value="MBB6049544.1"/>
    <property type="molecule type" value="Genomic_DNA"/>
</dbReference>
<dbReference type="GO" id="GO:0009003">
    <property type="term" value="F:signal peptidase activity"/>
    <property type="evidence" value="ECO:0007669"/>
    <property type="project" value="UniProtKB-EC"/>
</dbReference>
<evidence type="ECO:0000256" key="3">
    <source>
        <dbReference type="ARBA" id="ARBA00009370"/>
    </source>
</evidence>
<gene>
    <name evidence="10" type="ORF">HNQ39_001306</name>
</gene>
<dbReference type="PRINTS" id="PR00727">
    <property type="entry name" value="LEADERPTASE"/>
</dbReference>
<evidence type="ECO:0000256" key="5">
    <source>
        <dbReference type="ARBA" id="ARBA00022670"/>
    </source>
</evidence>
<dbReference type="Proteomes" id="UP000520814">
    <property type="component" value="Unassembled WGS sequence"/>
</dbReference>
<comment type="caution">
    <text evidence="10">The sequence shown here is derived from an EMBL/GenBank/DDBJ whole genome shotgun (WGS) entry which is preliminary data.</text>
</comment>
<evidence type="ECO:0000256" key="2">
    <source>
        <dbReference type="ARBA" id="ARBA00004401"/>
    </source>
</evidence>
<dbReference type="GO" id="GO:0006465">
    <property type="term" value="P:signal peptide processing"/>
    <property type="evidence" value="ECO:0007669"/>
    <property type="project" value="InterPro"/>
</dbReference>
<evidence type="ECO:0000256" key="7">
    <source>
        <dbReference type="PIRSR" id="PIRSR600223-1"/>
    </source>
</evidence>
<dbReference type="GO" id="GO:0004252">
    <property type="term" value="F:serine-type endopeptidase activity"/>
    <property type="evidence" value="ECO:0007669"/>
    <property type="project" value="InterPro"/>
</dbReference>
<reference evidence="10 11" key="1">
    <citation type="submission" date="2020-08" db="EMBL/GenBank/DDBJ databases">
        <title>Genomic Encyclopedia of Type Strains, Phase IV (KMG-IV): sequencing the most valuable type-strain genomes for metagenomic binning, comparative biology and taxonomic classification.</title>
        <authorList>
            <person name="Goeker M."/>
        </authorList>
    </citation>
    <scope>NUCLEOTIDE SEQUENCE [LARGE SCALE GENOMIC DNA]</scope>
    <source>
        <strain evidence="10 11">DSM 23562</strain>
    </source>
</reference>
<keyword evidence="8" id="KW-0812">Transmembrane</keyword>
<keyword evidence="11" id="KW-1185">Reference proteome</keyword>
<comment type="similarity">
    <text evidence="3 8">Belongs to the peptidase S26 family.</text>
</comment>
<evidence type="ECO:0000256" key="4">
    <source>
        <dbReference type="ARBA" id="ARBA00013208"/>
    </source>
</evidence>
<dbReference type="NCBIfam" id="TIGR02227">
    <property type="entry name" value="sigpep_I_bact"/>
    <property type="match status" value="2"/>
</dbReference>
<dbReference type="InterPro" id="IPR019758">
    <property type="entry name" value="Pept_S26A_signal_pept_1_CS"/>
</dbReference>
<keyword evidence="5 8" id="KW-0645">Protease</keyword>
<dbReference type="PANTHER" id="PTHR43390">
    <property type="entry name" value="SIGNAL PEPTIDASE I"/>
    <property type="match status" value="1"/>
</dbReference>
<feature type="transmembrane region" description="Helical" evidence="8">
    <location>
        <begin position="55"/>
        <end position="74"/>
    </location>
</feature>
<organism evidence="10 11">
    <name type="scientific">Armatimonas rosea</name>
    <dbReference type="NCBI Taxonomy" id="685828"/>
    <lineage>
        <taxon>Bacteria</taxon>
        <taxon>Bacillati</taxon>
        <taxon>Armatimonadota</taxon>
        <taxon>Armatimonadia</taxon>
        <taxon>Armatimonadales</taxon>
        <taxon>Armatimonadaceae</taxon>
        <taxon>Armatimonas</taxon>
    </lineage>
</organism>
<feature type="domain" description="Peptidase S26" evidence="9">
    <location>
        <begin position="54"/>
        <end position="170"/>
    </location>
</feature>
<dbReference type="InterPro" id="IPR000223">
    <property type="entry name" value="Pept_S26A_signal_pept_1"/>
</dbReference>
<feature type="domain" description="Peptidase S26" evidence="9">
    <location>
        <begin position="201"/>
        <end position="286"/>
    </location>
</feature>
<dbReference type="PROSITE" id="PS00761">
    <property type="entry name" value="SPASE_I_3"/>
    <property type="match status" value="1"/>
</dbReference>
<evidence type="ECO:0000256" key="6">
    <source>
        <dbReference type="ARBA" id="ARBA00022801"/>
    </source>
</evidence>
<dbReference type="InterPro" id="IPR019756">
    <property type="entry name" value="Pept_S26A_signal_pept_1_Ser-AS"/>
</dbReference>
<dbReference type="GO" id="GO:0005886">
    <property type="term" value="C:plasma membrane"/>
    <property type="evidence" value="ECO:0007669"/>
    <property type="project" value="UniProtKB-SubCell"/>
</dbReference>
<comment type="catalytic activity">
    <reaction evidence="1 8">
        <text>Cleavage of hydrophobic, N-terminal signal or leader sequences from secreted and periplasmic proteins.</text>
        <dbReference type="EC" id="3.4.21.89"/>
    </reaction>
</comment>
<dbReference type="CDD" id="cd06530">
    <property type="entry name" value="S26_SPase_I"/>
    <property type="match status" value="1"/>
</dbReference>
<comment type="caution">
    <text evidence="8">Lacks conserved residue(s) required for the propagation of feature annotation.</text>
</comment>
<proteinExistence type="inferred from homology"/>
<keyword evidence="6 8" id="KW-0378">Hydrolase</keyword>
<accession>A0A7W9SPB6</accession>
<dbReference type="InterPro" id="IPR019533">
    <property type="entry name" value="Peptidase_S26"/>
</dbReference>
<dbReference type="InterPro" id="IPR036286">
    <property type="entry name" value="LexA/Signal_pep-like_sf"/>
</dbReference>
<feature type="active site" evidence="7">
    <location>
        <position position="127"/>
    </location>
</feature>
<feature type="transmembrane region" description="Helical" evidence="8">
    <location>
        <begin position="12"/>
        <end position="34"/>
    </location>
</feature>
<evidence type="ECO:0000259" key="9">
    <source>
        <dbReference type="Pfam" id="PF10502"/>
    </source>
</evidence>
<feature type="active site" evidence="7">
    <location>
        <position position="78"/>
    </location>
</feature>
<dbReference type="SUPFAM" id="SSF51306">
    <property type="entry name" value="LexA/Signal peptidase"/>
    <property type="match status" value="2"/>
</dbReference>
<comment type="subcellular location">
    <subcellularLocation>
        <location evidence="2">Cell membrane</location>
        <topology evidence="2">Single-pass type II membrane protein</topology>
    </subcellularLocation>
    <subcellularLocation>
        <location evidence="8">Membrane</location>
        <topology evidence="8">Single-pass type II membrane protein</topology>
    </subcellularLocation>
</comment>
<dbReference type="EC" id="3.4.21.89" evidence="4 8"/>
<keyword evidence="8" id="KW-0472">Membrane</keyword>